<dbReference type="InterPro" id="IPR055290">
    <property type="entry name" value="At3g26010-like"/>
</dbReference>
<feature type="region of interest" description="Disordered" evidence="1">
    <location>
        <begin position="26"/>
        <end position="45"/>
    </location>
</feature>
<dbReference type="AlphaFoldDB" id="A0A2K2DGY1"/>
<protein>
    <recommendedName>
        <fullName evidence="5">F-box associated domain-containing protein</fullName>
    </recommendedName>
</protein>
<dbReference type="EnsemblPlants" id="PNT73536">
    <property type="protein sequence ID" value="PNT73536"/>
    <property type="gene ID" value="BRADI_2g59910v3"/>
</dbReference>
<dbReference type="PANTHER" id="PTHR35546">
    <property type="entry name" value="F-BOX PROTEIN INTERACTION DOMAIN PROTEIN-RELATED"/>
    <property type="match status" value="1"/>
</dbReference>
<gene>
    <name evidence="2" type="ORF">BRADI_2g59910v3</name>
</gene>
<reference evidence="2" key="2">
    <citation type="submission" date="2017-06" db="EMBL/GenBank/DDBJ databases">
        <title>WGS assembly of Brachypodium distachyon.</title>
        <authorList>
            <consortium name="The International Brachypodium Initiative"/>
            <person name="Lucas S."/>
            <person name="Harmon-Smith M."/>
            <person name="Lail K."/>
            <person name="Tice H."/>
            <person name="Grimwood J."/>
            <person name="Bruce D."/>
            <person name="Barry K."/>
            <person name="Shu S."/>
            <person name="Lindquist E."/>
            <person name="Wang M."/>
            <person name="Pitluck S."/>
            <person name="Vogel J.P."/>
            <person name="Garvin D.F."/>
            <person name="Mockler T.C."/>
            <person name="Schmutz J."/>
            <person name="Rokhsar D."/>
            <person name="Bevan M.W."/>
        </authorList>
    </citation>
    <scope>NUCLEOTIDE SEQUENCE</scope>
    <source>
        <strain evidence="2">Bd21</strain>
    </source>
</reference>
<reference evidence="2 3" key="1">
    <citation type="journal article" date="2010" name="Nature">
        <title>Genome sequencing and analysis of the model grass Brachypodium distachyon.</title>
        <authorList>
            <consortium name="International Brachypodium Initiative"/>
        </authorList>
    </citation>
    <scope>NUCLEOTIDE SEQUENCE [LARGE SCALE GENOMIC DNA]</scope>
    <source>
        <strain evidence="2 3">Bd21</strain>
    </source>
</reference>
<evidence type="ECO:0000313" key="3">
    <source>
        <dbReference type="EnsemblPlants" id="PNT73536"/>
    </source>
</evidence>
<keyword evidence="4" id="KW-1185">Reference proteome</keyword>
<dbReference type="InParanoid" id="A0A2K2DGY1"/>
<feature type="non-terminal residue" evidence="2">
    <location>
        <position position="1"/>
    </location>
</feature>
<evidence type="ECO:0000313" key="2">
    <source>
        <dbReference type="EMBL" id="PNT73536.1"/>
    </source>
</evidence>
<sequence>DSYGPGKKAQAPIISCRLRRGAYEPSIAGAHPPNARRSGHSSVRSSHTQQLIAPSPQNWLQGLQWRGAPGRRRRAWRVARSPSSPTTCSSTSSAACPTRCSLSSAVFFNATLHLAAFEDLVVAVDVEGNNWRLIDNPFHRSITVPPHYDDPRIDIFLSQGQLYFAACTAGSDGELSVWALEDYNSAKWTLKHNVKCSQLLGINYRAYEYNFISFHPERNTIFIVCGDKNTLISYEMDCRESCFIYEFGSDHQLGLYGNGMSRYFQYVPLFTASLEDGN</sequence>
<dbReference type="PANTHER" id="PTHR35546:SF105">
    <property type="entry name" value="OS05G0139200 PROTEIN"/>
    <property type="match status" value="1"/>
</dbReference>
<dbReference type="Proteomes" id="UP000008810">
    <property type="component" value="Chromosome 2"/>
</dbReference>
<accession>A0A2K2DGY1</accession>
<evidence type="ECO:0000313" key="4">
    <source>
        <dbReference type="Proteomes" id="UP000008810"/>
    </source>
</evidence>
<reference evidence="3" key="3">
    <citation type="submission" date="2018-08" db="UniProtKB">
        <authorList>
            <consortium name="EnsemblPlants"/>
        </authorList>
    </citation>
    <scope>IDENTIFICATION</scope>
    <source>
        <strain evidence="3">cv. Bd21</strain>
    </source>
</reference>
<proteinExistence type="predicted"/>
<dbReference type="EMBL" id="CM000881">
    <property type="protein sequence ID" value="PNT73536.1"/>
    <property type="molecule type" value="Genomic_DNA"/>
</dbReference>
<evidence type="ECO:0000256" key="1">
    <source>
        <dbReference type="SAM" id="MobiDB-lite"/>
    </source>
</evidence>
<dbReference type="ExpressionAtlas" id="A0A2K2DGY1">
    <property type="expression patterns" value="baseline and differential"/>
</dbReference>
<dbReference type="OrthoDB" id="691517at2759"/>
<organism evidence="2">
    <name type="scientific">Brachypodium distachyon</name>
    <name type="common">Purple false brome</name>
    <name type="synonym">Trachynia distachya</name>
    <dbReference type="NCBI Taxonomy" id="15368"/>
    <lineage>
        <taxon>Eukaryota</taxon>
        <taxon>Viridiplantae</taxon>
        <taxon>Streptophyta</taxon>
        <taxon>Embryophyta</taxon>
        <taxon>Tracheophyta</taxon>
        <taxon>Spermatophyta</taxon>
        <taxon>Magnoliopsida</taxon>
        <taxon>Liliopsida</taxon>
        <taxon>Poales</taxon>
        <taxon>Poaceae</taxon>
        <taxon>BOP clade</taxon>
        <taxon>Pooideae</taxon>
        <taxon>Stipodae</taxon>
        <taxon>Brachypodieae</taxon>
        <taxon>Brachypodium</taxon>
    </lineage>
</organism>
<dbReference type="SUPFAM" id="SSF69322">
    <property type="entry name" value="Tricorn protease domain 2"/>
    <property type="match status" value="1"/>
</dbReference>
<evidence type="ECO:0008006" key="5">
    <source>
        <dbReference type="Google" id="ProtNLM"/>
    </source>
</evidence>
<dbReference type="Gramene" id="PNT73536">
    <property type="protein sequence ID" value="PNT73536"/>
    <property type="gene ID" value="BRADI_2g59910v3"/>
</dbReference>
<name>A0A2K2DGY1_BRADI</name>